<dbReference type="GO" id="GO:0003677">
    <property type="term" value="F:DNA binding"/>
    <property type="evidence" value="ECO:0007669"/>
    <property type="project" value="InterPro"/>
</dbReference>
<dbReference type="Gene3D" id="3.60.21.60">
    <property type="match status" value="2"/>
</dbReference>
<dbReference type="Pfam" id="PF04042">
    <property type="entry name" value="DNA_pol_E_B"/>
    <property type="match status" value="1"/>
</dbReference>
<evidence type="ECO:0000259" key="7">
    <source>
        <dbReference type="Pfam" id="PF08418"/>
    </source>
</evidence>
<dbReference type="InterPro" id="IPR016722">
    <property type="entry name" value="DNA_pol_alpha_bsu"/>
</dbReference>
<name>A0A023EYV2_TRIIF</name>
<proteinExistence type="evidence at transcript level"/>
<dbReference type="PANTHER" id="PTHR23061">
    <property type="entry name" value="DNA POLYMERASE 2 ALPHA 70 KDA SUBUNIT"/>
    <property type="match status" value="1"/>
</dbReference>
<evidence type="ECO:0000259" key="6">
    <source>
        <dbReference type="Pfam" id="PF04042"/>
    </source>
</evidence>
<dbReference type="GO" id="GO:0005658">
    <property type="term" value="C:alpha DNA polymerase:primase complex"/>
    <property type="evidence" value="ECO:0007669"/>
    <property type="project" value="TreeGrafter"/>
</dbReference>
<evidence type="ECO:0000313" key="9">
    <source>
        <dbReference type="EMBL" id="JAC13829.1"/>
    </source>
</evidence>
<keyword evidence="5" id="KW-0539">Nucleus</keyword>
<feature type="domain" description="DNA polymerase alpha/delta/epsilon subunit B" evidence="6">
    <location>
        <begin position="304"/>
        <end position="505"/>
    </location>
</feature>
<accession>A0A023EYV2</accession>
<protein>
    <recommendedName>
        <fullName evidence="3">DNA polymerase alpha subunit B</fullName>
    </recommendedName>
</protein>
<sequence length="554" mass="61107">EISVQFGSLGISVSDDILDLCEIICSKYHLNEENFVEAWVAWSFNNLNGEGPTKERIIDWESKELSKNKISTPKVNDKIKVYSSTKIEATPTSLAKDKTPETTKYNGNAGSYGKQNLIFSPASFSPDVYSPSMKYNSRTNTGQSVTSYGSVSKWSSHHKSNIEVKEFISLNIDWKYAHNTLRDLSLIMLDACEELVDFILFKHQLQAPTPLSSNVLDTSVFVGRVGTFDKTKSPLKIQLLGLFDSSGHTVGLDLNEAQDYALFPGQVIAVEGRILSNKLLASKIFSSGMLPLPPSPTVTDAIQIVVAAGPFTLSDTLSYEPLHDLVQFVKEKQPNLLFLIGPLIDANHPKICDGNIAESFHDYYQRMISSLIDSLKETHTKLFVIASNREAVSIPVYPTPPLCAGVSLRNIRFYPDPALLSVSGIVIGLTATDTIFHIGKYEISNSKSNRLARLGGHMLHQQTFYPLYPSEPDVGVDMILWHKCARLPVTPHILIAPSNLNSFVKDVDGCLIINPERLAKGMVGGTFACIEARPTVDGEEWSTSTHISAKIVKI</sequence>
<dbReference type="InterPro" id="IPR007185">
    <property type="entry name" value="DNA_pol_a/d/e_bsu"/>
</dbReference>
<dbReference type="Gene3D" id="1.10.8.530">
    <property type="entry name" value="DNA polymerase alpha-primase, subunit B, N-terminal domain"/>
    <property type="match status" value="1"/>
</dbReference>
<reference evidence="9" key="1">
    <citation type="journal article" date="2014" name="PLoS Negl. Trop. Dis.">
        <title>An updated insight into the Sialotranscriptome of Triatoma infestans: developmental stage and geographic variations.</title>
        <authorList>
            <person name="Schwarz A."/>
            <person name="Medrano-Mercado N."/>
            <person name="Schaub G.A."/>
            <person name="Struchiner C.J."/>
            <person name="Bargues M.D."/>
            <person name="Levy M.Z."/>
            <person name="Ribeiro J.M."/>
        </authorList>
    </citation>
    <scope>NUCLEOTIDE SEQUENCE</scope>
    <source>
        <strain evidence="9">Chile</strain>
        <tissue evidence="9">Salivary glands</tissue>
    </source>
</reference>
<dbReference type="Pfam" id="PF22062">
    <property type="entry name" value="OB_DPOA2"/>
    <property type="match status" value="1"/>
</dbReference>
<comment type="subcellular location">
    <subcellularLocation>
        <location evidence="1">Nucleus</location>
    </subcellularLocation>
</comment>
<feature type="non-terminal residue" evidence="9">
    <location>
        <position position="1"/>
    </location>
</feature>
<evidence type="ECO:0000259" key="8">
    <source>
        <dbReference type="Pfam" id="PF22062"/>
    </source>
</evidence>
<dbReference type="Pfam" id="PF08418">
    <property type="entry name" value="Pol_alpha_B_N"/>
    <property type="match status" value="1"/>
</dbReference>
<dbReference type="EMBL" id="GBBI01004883">
    <property type="protein sequence ID" value="JAC13829.1"/>
    <property type="molecule type" value="mRNA"/>
</dbReference>
<comment type="similarity">
    <text evidence="2">Belongs to the DNA polymerase alpha subunit B family.</text>
</comment>
<dbReference type="InterPro" id="IPR013627">
    <property type="entry name" value="Pol_alpha_B_N"/>
</dbReference>
<dbReference type="InterPro" id="IPR054300">
    <property type="entry name" value="OB_DPOA2"/>
</dbReference>
<dbReference type="GO" id="GO:0006270">
    <property type="term" value="P:DNA replication initiation"/>
    <property type="evidence" value="ECO:0007669"/>
    <property type="project" value="TreeGrafter"/>
</dbReference>
<dbReference type="PANTHER" id="PTHR23061:SF12">
    <property type="entry name" value="DNA POLYMERASE ALPHA SUBUNIT B"/>
    <property type="match status" value="1"/>
</dbReference>
<evidence type="ECO:0000256" key="2">
    <source>
        <dbReference type="ARBA" id="ARBA00007299"/>
    </source>
</evidence>
<feature type="domain" description="DNA polymerase alpha subunit B OB" evidence="8">
    <location>
        <begin position="190"/>
        <end position="283"/>
    </location>
</feature>
<dbReference type="AlphaFoldDB" id="A0A023EYV2"/>
<evidence type="ECO:0000256" key="5">
    <source>
        <dbReference type="ARBA" id="ARBA00023242"/>
    </source>
</evidence>
<dbReference type="PIRSF" id="PIRSF018300">
    <property type="entry name" value="DNA_pol_alph_2"/>
    <property type="match status" value="1"/>
</dbReference>
<keyword evidence="4" id="KW-0235">DNA replication</keyword>
<evidence type="ECO:0000256" key="4">
    <source>
        <dbReference type="ARBA" id="ARBA00022705"/>
    </source>
</evidence>
<organism evidence="9">
    <name type="scientific">Triatoma infestans</name>
    <name type="common">Assassin bug</name>
    <dbReference type="NCBI Taxonomy" id="30076"/>
    <lineage>
        <taxon>Eukaryota</taxon>
        <taxon>Metazoa</taxon>
        <taxon>Ecdysozoa</taxon>
        <taxon>Arthropoda</taxon>
        <taxon>Hexapoda</taxon>
        <taxon>Insecta</taxon>
        <taxon>Pterygota</taxon>
        <taxon>Neoptera</taxon>
        <taxon>Paraneoptera</taxon>
        <taxon>Hemiptera</taxon>
        <taxon>Heteroptera</taxon>
        <taxon>Panheteroptera</taxon>
        <taxon>Cimicomorpha</taxon>
        <taxon>Reduviidae</taxon>
        <taxon>Triatominae</taxon>
        <taxon>Triatoma</taxon>
    </lineage>
</organism>
<dbReference type="InterPro" id="IPR043034">
    <property type="entry name" value="DNA_pol_alpha_B_N_sf"/>
</dbReference>
<feature type="domain" description="DNA polymerase alpha subunit B N-terminal" evidence="7">
    <location>
        <begin position="1"/>
        <end position="67"/>
    </location>
</feature>
<evidence type="ECO:0000256" key="1">
    <source>
        <dbReference type="ARBA" id="ARBA00004123"/>
    </source>
</evidence>
<evidence type="ECO:0000256" key="3">
    <source>
        <dbReference type="ARBA" id="ARBA00018596"/>
    </source>
</evidence>